<evidence type="ECO:0000256" key="1">
    <source>
        <dbReference type="SAM" id="Phobius"/>
    </source>
</evidence>
<protein>
    <recommendedName>
        <fullName evidence="4">HdeD family acid-resistance protein</fullName>
    </recommendedName>
</protein>
<dbReference type="PANTHER" id="PTHR34989">
    <property type="entry name" value="PROTEIN HDED"/>
    <property type="match status" value="1"/>
</dbReference>
<feature type="transmembrane region" description="Helical" evidence="1">
    <location>
        <begin position="85"/>
        <end position="105"/>
    </location>
</feature>
<gene>
    <name evidence="2" type="ORF">BOO69_00830</name>
</gene>
<proteinExistence type="predicted"/>
<dbReference type="Proteomes" id="UP000181897">
    <property type="component" value="Chromosome"/>
</dbReference>
<dbReference type="GO" id="GO:0005886">
    <property type="term" value="C:plasma membrane"/>
    <property type="evidence" value="ECO:0007669"/>
    <property type="project" value="TreeGrafter"/>
</dbReference>
<dbReference type="RefSeq" id="WP_071969430.1">
    <property type="nucleotide sequence ID" value="NZ_CP018076.1"/>
</dbReference>
<feature type="transmembrane region" description="Helical" evidence="1">
    <location>
        <begin position="31"/>
        <end position="52"/>
    </location>
</feature>
<evidence type="ECO:0000313" key="3">
    <source>
        <dbReference type="Proteomes" id="UP000181897"/>
    </source>
</evidence>
<feature type="transmembrane region" description="Helical" evidence="1">
    <location>
        <begin position="141"/>
        <end position="168"/>
    </location>
</feature>
<keyword evidence="1" id="KW-0812">Transmembrane</keyword>
<dbReference type="Pfam" id="PF03729">
    <property type="entry name" value="DUF308"/>
    <property type="match status" value="1"/>
</dbReference>
<dbReference type="KEGG" id="suam:BOO69_00830"/>
<feature type="transmembrane region" description="Helical" evidence="1">
    <location>
        <begin position="61"/>
        <end position="79"/>
    </location>
</feature>
<dbReference type="STRING" id="1917485.BOO69_00830"/>
<organism evidence="2 3">
    <name type="scientific">Sulfitobacter alexandrii</name>
    <dbReference type="NCBI Taxonomy" id="1917485"/>
    <lineage>
        <taxon>Bacteria</taxon>
        <taxon>Pseudomonadati</taxon>
        <taxon>Pseudomonadota</taxon>
        <taxon>Alphaproteobacteria</taxon>
        <taxon>Rhodobacterales</taxon>
        <taxon>Roseobacteraceae</taxon>
        <taxon>Sulfitobacter</taxon>
    </lineage>
</organism>
<evidence type="ECO:0008006" key="4">
    <source>
        <dbReference type="Google" id="ProtNLM"/>
    </source>
</evidence>
<feature type="transmembrane region" description="Helical" evidence="1">
    <location>
        <begin position="117"/>
        <end position="135"/>
    </location>
</feature>
<evidence type="ECO:0000313" key="2">
    <source>
        <dbReference type="EMBL" id="APE42111.1"/>
    </source>
</evidence>
<dbReference type="AlphaFoldDB" id="A0A1J0WCQ8"/>
<dbReference type="OrthoDB" id="5678253at2"/>
<dbReference type="PANTHER" id="PTHR34989:SF1">
    <property type="entry name" value="PROTEIN HDED"/>
    <property type="match status" value="1"/>
</dbReference>
<dbReference type="EMBL" id="CP018076">
    <property type="protein sequence ID" value="APE42111.1"/>
    <property type="molecule type" value="Genomic_DNA"/>
</dbReference>
<reference evidence="2 3" key="1">
    <citation type="submission" date="2016-11" db="EMBL/GenBank/DDBJ databases">
        <title>Complete genome sequence of Sulfitobacter sp. AM1-D1, a toxic bacteria associated with marine dinoflagellate Alexandrium minutum in East China Sea.</title>
        <authorList>
            <person name="Yang Q."/>
            <person name="Zhang X."/>
            <person name="Tian X."/>
        </authorList>
    </citation>
    <scope>NUCLEOTIDE SEQUENCE [LARGE SCALE GENOMIC DNA]</scope>
    <source>
        <strain evidence="2 3">AM1-D1</strain>
    </source>
</reference>
<dbReference type="InterPro" id="IPR005325">
    <property type="entry name" value="DUF308_memb"/>
</dbReference>
<keyword evidence="1" id="KW-1133">Transmembrane helix</keyword>
<accession>A0A1J0WCQ8</accession>
<sequence length="173" mass="17882">MKTWLTLVLLGALLVIGGILAIANPLAASIAVTTLVGIFFLLGGILQLWLLFRAGTGFDGALNWIIALMTLVVGVWLLANPLEGTVSLAIVVGVGFVISGIARIIWASRAGRGTSAFVPLMLSGAASLLVGVVIFSDFQSLATQVLGLLLGIQLVMDGVGFAAVGLLLRNRQS</sequence>
<dbReference type="InterPro" id="IPR052712">
    <property type="entry name" value="Acid_resist_chaperone_HdeD"/>
</dbReference>
<keyword evidence="1" id="KW-0472">Membrane</keyword>
<name>A0A1J0WCQ8_9RHOB</name>
<keyword evidence="3" id="KW-1185">Reference proteome</keyword>